<comment type="caution">
    <text evidence="14">The sequence shown here is derived from an EMBL/GenBank/DDBJ whole genome shotgun (WGS) entry which is preliminary data.</text>
</comment>
<evidence type="ECO:0000313" key="15">
    <source>
        <dbReference type="Proteomes" id="UP000245133"/>
    </source>
</evidence>
<dbReference type="InterPro" id="IPR000595">
    <property type="entry name" value="cNMP-bd_dom"/>
</dbReference>
<evidence type="ECO:0000256" key="2">
    <source>
        <dbReference type="ARBA" id="ARBA00022448"/>
    </source>
</evidence>
<dbReference type="InterPro" id="IPR011527">
    <property type="entry name" value="ABC1_TM_dom"/>
</dbReference>
<feature type="transmembrane region" description="Helical" evidence="10">
    <location>
        <begin position="459"/>
        <end position="484"/>
    </location>
</feature>
<sequence>MNLPIALEEKFQLEEFLNSIPKTQSNLLLHLWERISLPKDQIIKAGDFDHTPILYVESGRIKVLYTQNSNLVSLRSLEKNSLYGIKEIALGNLDHLVYQASENSVIYIIRIPLWKQTLASNDKLQKAWESFQDLCRLKDEIRIIPLFRKLPSDLIGEIAQKLIKKQVKQGKTLIEEGSKSTSIFFISKGKFKIKKSTWPKDFFSIVEEGSVIGEMGVLEKKERNATVIAQSDAVVYELLAKDAAEIFQKSEALFNSLKALSTSRKSNDLDPSKEELAGSFLDEAFEDRPTFVKKTNRIRPRYKTKRFPMMVEESAYQSGQACRQMILKFYGYDDQTTEDDTFPNLDSEINFGHWKDTFSKYGETYVLDYLKYKKDLEDIPFLIRWEGSRFACVISKTGSKILVADPSQGISEFEEFEFEAKIGRYAILPIPTNTRNRRKRLAFSFFPGILRYFLPFKKFIISGLIASFLIKMTEIIIPLINIYLIDNVMIHENTEYLIPVIFSVACLTFVQILLAYFRVNVMSFSMTRANQEIVMKFLDKLISLPIYFFEINKKGEILKRWEEIENVITFFSEQGTMRFLDLVFAIITLILFIFLSPLLLMIILILLVPEIVLVSHITPLLENETKKESLRSADSFSYFIETIHGFETVKNLGSTAVQRWEFEKRLISQLNVEARRLYYSNLLESSTLIFKLITNILILIVGTLQVYSGEITIGTMFAVIGLISYLRSPMISLVKEHINFQKAKLAWKRSQDFYSQESEFEDRERISKIEIPDIQKYIEFRKVNYHFTHSKRNFNLIDINLKIEIGKRYAFVGRSGSGKSTFIKLILGLYKCSEGEVLIDGTSLEDIWLPSYRKRIGLVSQENPILAGSIRENISLSNPHATLSEITEAAKLADIHDEIIQLPLGYDTELNDRSNNFSEGQKQKIAFARLILQNPSLIVLDEPTSHLDKDTEHIILSNLYERMVGRTIVNVAHRLDTIRAYDEIIVVEQGRFVERGTHRDLIRKKGIYHLLYSTQEAIR</sequence>
<dbReference type="InterPro" id="IPR036640">
    <property type="entry name" value="ABC1_TM_sf"/>
</dbReference>
<dbReference type="GO" id="GO:0016887">
    <property type="term" value="F:ATP hydrolysis activity"/>
    <property type="evidence" value="ECO:0007669"/>
    <property type="project" value="InterPro"/>
</dbReference>
<feature type="domain" description="ABC transmembrane type-1" evidence="13">
    <location>
        <begin position="463"/>
        <end position="734"/>
    </location>
</feature>
<keyword evidence="15" id="KW-1185">Reference proteome</keyword>
<reference evidence="14 15" key="1">
    <citation type="submission" date="2018-02" db="EMBL/GenBank/DDBJ databases">
        <title>Novel Leptospira species isolated from soil and water in Japan.</title>
        <authorList>
            <person name="Nakao R."/>
            <person name="Masuzawa T."/>
        </authorList>
    </citation>
    <scope>NUCLEOTIDE SEQUENCE [LARGE SCALE GENOMIC DNA]</scope>
    <source>
        <strain evidence="14 15">YH101</strain>
    </source>
</reference>
<keyword evidence="4 10" id="KW-0812">Transmembrane</keyword>
<evidence type="ECO:0000259" key="12">
    <source>
        <dbReference type="PROSITE" id="PS50893"/>
    </source>
</evidence>
<dbReference type="GO" id="GO:0005886">
    <property type="term" value="C:plasma membrane"/>
    <property type="evidence" value="ECO:0007669"/>
    <property type="project" value="UniProtKB-SubCell"/>
</dbReference>
<evidence type="ECO:0000256" key="6">
    <source>
        <dbReference type="ARBA" id="ARBA00022801"/>
    </source>
</evidence>
<evidence type="ECO:0000259" key="13">
    <source>
        <dbReference type="PROSITE" id="PS50929"/>
    </source>
</evidence>
<protein>
    <submittedName>
        <fullName evidence="14">Peptidase, C39 family</fullName>
    </submittedName>
</protein>
<dbReference type="InterPro" id="IPR027417">
    <property type="entry name" value="P-loop_NTPase"/>
</dbReference>
<keyword evidence="9 10" id="KW-0472">Membrane</keyword>
<dbReference type="SMART" id="SM00100">
    <property type="entry name" value="cNMP"/>
    <property type="match status" value="1"/>
</dbReference>
<dbReference type="InterPro" id="IPR039421">
    <property type="entry name" value="Type_1_exporter"/>
</dbReference>
<dbReference type="SMART" id="SM00382">
    <property type="entry name" value="AAA"/>
    <property type="match status" value="1"/>
</dbReference>
<evidence type="ECO:0000256" key="9">
    <source>
        <dbReference type="ARBA" id="ARBA00023136"/>
    </source>
</evidence>
<dbReference type="PANTHER" id="PTHR43394:SF1">
    <property type="entry name" value="ATP-BINDING CASSETTE SUB-FAMILY B MEMBER 10, MITOCHONDRIAL"/>
    <property type="match status" value="1"/>
</dbReference>
<feature type="transmembrane region" description="Helical" evidence="10">
    <location>
        <begin position="688"/>
        <end position="707"/>
    </location>
</feature>
<dbReference type="PROSITE" id="PS50042">
    <property type="entry name" value="CNMP_BINDING_3"/>
    <property type="match status" value="1"/>
</dbReference>
<dbReference type="CDD" id="cd00038">
    <property type="entry name" value="CAP_ED"/>
    <property type="match status" value="1"/>
</dbReference>
<dbReference type="FunFam" id="3.40.50.300:FF:000221">
    <property type="entry name" value="Multidrug ABC transporter ATP-binding protein"/>
    <property type="match status" value="1"/>
</dbReference>
<dbReference type="EMBL" id="BFBB01000008">
    <property type="protein sequence ID" value="GBF51697.1"/>
    <property type="molecule type" value="Genomic_DNA"/>
</dbReference>
<dbReference type="InterPro" id="IPR018490">
    <property type="entry name" value="cNMP-bd_dom_sf"/>
</dbReference>
<comment type="subcellular location">
    <subcellularLocation>
        <location evidence="1">Cell membrane</location>
        <topology evidence="1">Multi-pass membrane protein</topology>
    </subcellularLocation>
</comment>
<dbReference type="AlphaFoldDB" id="A0A2P2E481"/>
<dbReference type="Proteomes" id="UP000245133">
    <property type="component" value="Unassembled WGS sequence"/>
</dbReference>
<evidence type="ECO:0000256" key="5">
    <source>
        <dbReference type="ARBA" id="ARBA00022741"/>
    </source>
</evidence>
<dbReference type="SUPFAM" id="SSF90123">
    <property type="entry name" value="ABC transporter transmembrane region"/>
    <property type="match status" value="1"/>
</dbReference>
<keyword evidence="2" id="KW-0813">Transport</keyword>
<dbReference type="PROSITE" id="PS50893">
    <property type="entry name" value="ABC_TRANSPORTER_2"/>
    <property type="match status" value="1"/>
</dbReference>
<keyword evidence="6" id="KW-0378">Hydrolase</keyword>
<name>A0A2P2E481_9LEPT</name>
<dbReference type="Gene3D" id="3.90.70.10">
    <property type="entry name" value="Cysteine proteinases"/>
    <property type="match status" value="1"/>
</dbReference>
<evidence type="ECO:0000313" key="14">
    <source>
        <dbReference type="EMBL" id="GBF51697.1"/>
    </source>
</evidence>
<dbReference type="Gene3D" id="3.40.50.300">
    <property type="entry name" value="P-loop containing nucleotide triphosphate hydrolases"/>
    <property type="match status" value="1"/>
</dbReference>
<evidence type="ECO:0000256" key="10">
    <source>
        <dbReference type="SAM" id="Phobius"/>
    </source>
</evidence>
<dbReference type="GO" id="GO:0015421">
    <property type="term" value="F:ABC-type oligopeptide transporter activity"/>
    <property type="evidence" value="ECO:0007669"/>
    <property type="project" value="TreeGrafter"/>
</dbReference>
<feature type="domain" description="ABC transporter" evidence="12">
    <location>
        <begin position="769"/>
        <end position="1014"/>
    </location>
</feature>
<dbReference type="InterPro" id="IPR014710">
    <property type="entry name" value="RmlC-like_jellyroll"/>
</dbReference>
<feature type="domain" description="Cyclic nucleotide-binding" evidence="11">
    <location>
        <begin position="146"/>
        <end position="238"/>
    </location>
</feature>
<keyword evidence="3" id="KW-1003">Cell membrane</keyword>
<feature type="transmembrane region" description="Helical" evidence="10">
    <location>
        <begin position="713"/>
        <end position="734"/>
    </location>
</feature>
<dbReference type="GO" id="GO:0005524">
    <property type="term" value="F:ATP binding"/>
    <property type="evidence" value="ECO:0007669"/>
    <property type="project" value="UniProtKB-KW"/>
</dbReference>
<organism evidence="14 15">
    <name type="scientific">Leptospira ryugenii</name>
    <dbReference type="NCBI Taxonomy" id="1917863"/>
    <lineage>
        <taxon>Bacteria</taxon>
        <taxon>Pseudomonadati</taxon>
        <taxon>Spirochaetota</taxon>
        <taxon>Spirochaetia</taxon>
        <taxon>Leptospirales</taxon>
        <taxon>Leptospiraceae</taxon>
        <taxon>Leptospira</taxon>
    </lineage>
</organism>
<dbReference type="InterPro" id="IPR005074">
    <property type="entry name" value="Peptidase_C39"/>
</dbReference>
<dbReference type="PROSITE" id="PS50929">
    <property type="entry name" value="ABC_TM1F"/>
    <property type="match status" value="1"/>
</dbReference>
<proteinExistence type="predicted"/>
<dbReference type="GO" id="GO:0008233">
    <property type="term" value="F:peptidase activity"/>
    <property type="evidence" value="ECO:0007669"/>
    <property type="project" value="InterPro"/>
</dbReference>
<gene>
    <name evidence="14" type="ORF">LPTSP4_32350</name>
</gene>
<dbReference type="Pfam" id="PF00005">
    <property type="entry name" value="ABC_tran"/>
    <property type="match status" value="1"/>
</dbReference>
<accession>A0A2P2E481</accession>
<dbReference type="OrthoDB" id="9762778at2"/>
<keyword evidence="7" id="KW-0067">ATP-binding</keyword>
<dbReference type="RefSeq" id="WP_108978006.1">
    <property type="nucleotide sequence ID" value="NZ_BFBB01000008.1"/>
</dbReference>
<evidence type="ECO:0000256" key="4">
    <source>
        <dbReference type="ARBA" id="ARBA00022692"/>
    </source>
</evidence>
<dbReference type="Pfam" id="PF00027">
    <property type="entry name" value="cNMP_binding"/>
    <property type="match status" value="1"/>
</dbReference>
<evidence type="ECO:0000259" key="11">
    <source>
        <dbReference type="PROSITE" id="PS50042"/>
    </source>
</evidence>
<evidence type="ECO:0000256" key="3">
    <source>
        <dbReference type="ARBA" id="ARBA00022475"/>
    </source>
</evidence>
<dbReference type="SUPFAM" id="SSF52540">
    <property type="entry name" value="P-loop containing nucleoside triphosphate hydrolases"/>
    <property type="match status" value="1"/>
</dbReference>
<dbReference type="Pfam" id="PF00664">
    <property type="entry name" value="ABC_membrane"/>
    <property type="match status" value="1"/>
</dbReference>
<keyword evidence="5" id="KW-0547">Nucleotide-binding</keyword>
<dbReference type="SUPFAM" id="SSF51206">
    <property type="entry name" value="cAMP-binding domain-like"/>
    <property type="match status" value="2"/>
</dbReference>
<keyword evidence="8 10" id="KW-1133">Transmembrane helix</keyword>
<dbReference type="Pfam" id="PF03412">
    <property type="entry name" value="Peptidase_C39"/>
    <property type="match status" value="1"/>
</dbReference>
<dbReference type="Gene3D" id="2.60.120.10">
    <property type="entry name" value="Jelly Rolls"/>
    <property type="match status" value="1"/>
</dbReference>
<dbReference type="Gene3D" id="1.20.1560.10">
    <property type="entry name" value="ABC transporter type 1, transmembrane domain"/>
    <property type="match status" value="1"/>
</dbReference>
<dbReference type="InterPro" id="IPR003593">
    <property type="entry name" value="AAA+_ATPase"/>
</dbReference>
<dbReference type="PANTHER" id="PTHR43394">
    <property type="entry name" value="ATP-DEPENDENT PERMEASE MDL1, MITOCHONDRIAL"/>
    <property type="match status" value="1"/>
</dbReference>
<evidence type="ECO:0000256" key="7">
    <source>
        <dbReference type="ARBA" id="ARBA00022840"/>
    </source>
</evidence>
<feature type="transmembrane region" description="Helical" evidence="10">
    <location>
        <begin position="496"/>
        <end position="517"/>
    </location>
</feature>
<evidence type="ECO:0000256" key="1">
    <source>
        <dbReference type="ARBA" id="ARBA00004651"/>
    </source>
</evidence>
<dbReference type="GO" id="GO:0006508">
    <property type="term" value="P:proteolysis"/>
    <property type="evidence" value="ECO:0007669"/>
    <property type="project" value="InterPro"/>
</dbReference>
<dbReference type="InterPro" id="IPR003439">
    <property type="entry name" value="ABC_transporter-like_ATP-bd"/>
</dbReference>
<evidence type="ECO:0000256" key="8">
    <source>
        <dbReference type="ARBA" id="ARBA00022989"/>
    </source>
</evidence>